<protein>
    <recommendedName>
        <fullName evidence="5">FLZ-type domain-containing protein</fullName>
    </recommendedName>
</protein>
<dbReference type="PANTHER" id="PTHR47847">
    <property type="entry name" value="FCS-LIKE ZINC FINGER 17"/>
    <property type="match status" value="1"/>
</dbReference>
<dbReference type="PROSITE" id="PS51795">
    <property type="entry name" value="ZF_FLZ"/>
    <property type="match status" value="1"/>
</dbReference>
<dbReference type="Pfam" id="PF04570">
    <property type="entry name" value="zf-FLZ"/>
    <property type="match status" value="1"/>
</dbReference>
<keyword evidence="2" id="KW-0479">Metal-binding</keyword>
<dbReference type="PANTHER" id="PTHR47847:SF2">
    <property type="entry name" value="FCS-LIKE ZINC FINGER 17-RELATED"/>
    <property type="match status" value="1"/>
</dbReference>
<feature type="domain" description="FLZ-type" evidence="5">
    <location>
        <begin position="83"/>
        <end position="127"/>
    </location>
</feature>
<dbReference type="InterPro" id="IPR044181">
    <property type="entry name" value="FLZ17/18"/>
</dbReference>
<feature type="zinc finger region" description="FLZ-type" evidence="4">
    <location>
        <begin position="83"/>
        <end position="127"/>
    </location>
</feature>
<proteinExistence type="inferred from homology"/>
<reference evidence="7" key="1">
    <citation type="submission" date="2013-09" db="EMBL/GenBank/DDBJ databases">
        <title>Corchorus olitorius genome sequencing.</title>
        <authorList>
            <person name="Alam M."/>
            <person name="Haque M.S."/>
            <person name="Islam M.S."/>
            <person name="Emdad E.M."/>
            <person name="Islam M.M."/>
            <person name="Ahmed B."/>
            <person name="Halim A."/>
            <person name="Hossen Q.M.M."/>
            <person name="Hossain M.Z."/>
            <person name="Ahmed R."/>
            <person name="Khan M.M."/>
            <person name="Islam R."/>
            <person name="Rashid M.M."/>
            <person name="Khan S.A."/>
            <person name="Rahman M.S."/>
            <person name="Alam M."/>
            <person name="Yahiya A.S."/>
            <person name="Khan M.S."/>
            <person name="Azam M.S."/>
            <person name="Haque T."/>
            <person name="Lashkar M.Z.H."/>
            <person name="Akhand A.I."/>
            <person name="Morshed G."/>
            <person name="Roy S."/>
            <person name="Uddin K.S."/>
            <person name="Rabeya T."/>
            <person name="Hossain A.S."/>
            <person name="Chowdhury A."/>
            <person name="Snigdha A.R."/>
            <person name="Mortoza M.S."/>
            <person name="Matin S.A."/>
            <person name="Hoque S.M.E."/>
            <person name="Islam M.K."/>
            <person name="Roy D.K."/>
            <person name="Haider R."/>
            <person name="Moosa M.M."/>
            <person name="Elias S.M."/>
            <person name="Hasan A.M."/>
            <person name="Jahan S."/>
            <person name="Shafiuddin M."/>
            <person name="Mahmood N."/>
            <person name="Shommy N.S."/>
        </authorList>
    </citation>
    <scope>NUCLEOTIDE SEQUENCE [LARGE SCALE GENOMIC DNA]</scope>
    <source>
        <strain evidence="7">cv. O-4</strain>
    </source>
</reference>
<dbReference type="Proteomes" id="UP000187203">
    <property type="component" value="Unassembled WGS sequence"/>
</dbReference>
<evidence type="ECO:0000256" key="4">
    <source>
        <dbReference type="PROSITE-ProRule" id="PRU01131"/>
    </source>
</evidence>
<evidence type="ECO:0000313" key="6">
    <source>
        <dbReference type="EMBL" id="OMO65993.1"/>
    </source>
</evidence>
<dbReference type="AlphaFoldDB" id="A0A1R3H6P1"/>
<gene>
    <name evidence="6" type="ORF">COLO4_30856</name>
</gene>
<sequence>MILKLMSPFKVEAGDTEENQLSTSSRKSTSSSVVVGLRIITQNSKGKSNVVVNSALKINLPTSRKHRHGHSGGGGSPADHQSCFLKSCHLCNKNLSLDKEVYMYRGDQGFCSIECRNRQIVLDEMRELEQSTKQMLASYRHCNTSGRRETRRILEDLRRRNKTPHQNQNHWAIVS</sequence>
<accession>A0A1R3H6P1</accession>
<evidence type="ECO:0000259" key="5">
    <source>
        <dbReference type="PROSITE" id="PS51795"/>
    </source>
</evidence>
<evidence type="ECO:0000256" key="1">
    <source>
        <dbReference type="ARBA" id="ARBA00009374"/>
    </source>
</evidence>
<keyword evidence="7" id="KW-1185">Reference proteome</keyword>
<organism evidence="6 7">
    <name type="scientific">Corchorus olitorius</name>
    <dbReference type="NCBI Taxonomy" id="93759"/>
    <lineage>
        <taxon>Eukaryota</taxon>
        <taxon>Viridiplantae</taxon>
        <taxon>Streptophyta</taxon>
        <taxon>Embryophyta</taxon>
        <taxon>Tracheophyta</taxon>
        <taxon>Spermatophyta</taxon>
        <taxon>Magnoliopsida</taxon>
        <taxon>eudicotyledons</taxon>
        <taxon>Gunneridae</taxon>
        <taxon>Pentapetalae</taxon>
        <taxon>rosids</taxon>
        <taxon>malvids</taxon>
        <taxon>Malvales</taxon>
        <taxon>Malvaceae</taxon>
        <taxon>Grewioideae</taxon>
        <taxon>Apeibeae</taxon>
        <taxon>Corchorus</taxon>
    </lineage>
</organism>
<dbReference type="GO" id="GO:0008270">
    <property type="term" value="F:zinc ion binding"/>
    <property type="evidence" value="ECO:0007669"/>
    <property type="project" value="UniProtKB-KW"/>
</dbReference>
<dbReference type="OrthoDB" id="1927223at2759"/>
<dbReference type="STRING" id="93759.A0A1R3H6P1"/>
<dbReference type="EMBL" id="AWUE01020791">
    <property type="protein sequence ID" value="OMO65993.1"/>
    <property type="molecule type" value="Genomic_DNA"/>
</dbReference>
<evidence type="ECO:0000313" key="7">
    <source>
        <dbReference type="Proteomes" id="UP000187203"/>
    </source>
</evidence>
<comment type="similarity">
    <text evidence="1">Belongs to the FLZ family.</text>
</comment>
<evidence type="ECO:0000256" key="3">
    <source>
        <dbReference type="ARBA" id="ARBA00022771"/>
    </source>
</evidence>
<keyword evidence="3" id="KW-0862">Zinc</keyword>
<dbReference type="InterPro" id="IPR007650">
    <property type="entry name" value="Zf-FLZ_dom"/>
</dbReference>
<evidence type="ECO:0000256" key="2">
    <source>
        <dbReference type="ARBA" id="ARBA00022723"/>
    </source>
</evidence>
<name>A0A1R3H6P1_9ROSI</name>
<keyword evidence="3" id="KW-0863">Zinc-finger</keyword>
<comment type="caution">
    <text evidence="6">The sequence shown here is derived from an EMBL/GenBank/DDBJ whole genome shotgun (WGS) entry which is preliminary data.</text>
</comment>